<evidence type="ECO:0000256" key="1">
    <source>
        <dbReference type="SAM" id="MobiDB-lite"/>
    </source>
</evidence>
<protein>
    <submittedName>
        <fullName evidence="2">Uncharacterized protein</fullName>
    </submittedName>
</protein>
<dbReference type="Proteomes" id="UP000474967">
    <property type="component" value="Unassembled WGS sequence"/>
</dbReference>
<name>A0A6L9XUS7_9MICO</name>
<organism evidence="2 3">
    <name type="scientific">Leifsonia tongyongensis</name>
    <dbReference type="NCBI Taxonomy" id="1268043"/>
    <lineage>
        <taxon>Bacteria</taxon>
        <taxon>Bacillati</taxon>
        <taxon>Actinomycetota</taxon>
        <taxon>Actinomycetes</taxon>
        <taxon>Micrococcales</taxon>
        <taxon>Microbacteriaceae</taxon>
        <taxon>Leifsonia</taxon>
    </lineage>
</organism>
<dbReference type="RefSeq" id="WP_163288320.1">
    <property type="nucleotide sequence ID" value="NZ_JAAGWY010000001.1"/>
</dbReference>
<evidence type="ECO:0000313" key="2">
    <source>
        <dbReference type="EMBL" id="NEN05161.1"/>
    </source>
</evidence>
<sequence>MGDELSTRDGDRRPDVVSEFDQTNGLADRTHDDALEPDERDNVFEDAMISLDHSPMVHNMTPYSEESRR</sequence>
<comment type="caution">
    <text evidence="2">The sequence shown here is derived from an EMBL/GenBank/DDBJ whole genome shotgun (WGS) entry which is preliminary data.</text>
</comment>
<proteinExistence type="predicted"/>
<keyword evidence="3" id="KW-1185">Reference proteome</keyword>
<accession>A0A6L9XUS7</accession>
<dbReference type="EMBL" id="JAAGWY010000001">
    <property type="protein sequence ID" value="NEN05161.1"/>
    <property type="molecule type" value="Genomic_DNA"/>
</dbReference>
<gene>
    <name evidence="2" type="ORF">G3T36_04685</name>
</gene>
<dbReference type="AlphaFoldDB" id="A0A6L9XUS7"/>
<reference evidence="2 3" key="1">
    <citation type="journal article" date="2014" name="J. Microbiol.">
        <title>Diaminobutyricibacter tongyongensis gen. nov., sp. nov. and Homoserinibacter gongjuensis gen. nov., sp. nov. belong to the family Microbacteriaceae.</title>
        <authorList>
            <person name="Kim S.J."/>
            <person name="Ahn J.H."/>
            <person name="Weon H.Y."/>
            <person name="Hamada M."/>
            <person name="Suzuki K."/>
            <person name="Kwon S.W."/>
        </authorList>
    </citation>
    <scope>NUCLEOTIDE SEQUENCE [LARGE SCALE GENOMIC DNA]</scope>
    <source>
        <strain evidence="2 3">NBRC 108724</strain>
    </source>
</reference>
<feature type="region of interest" description="Disordered" evidence="1">
    <location>
        <begin position="1"/>
        <end position="69"/>
    </location>
</feature>
<feature type="compositionally biased region" description="Basic and acidic residues" evidence="1">
    <location>
        <begin position="1"/>
        <end position="16"/>
    </location>
</feature>
<evidence type="ECO:0000313" key="3">
    <source>
        <dbReference type="Proteomes" id="UP000474967"/>
    </source>
</evidence>